<keyword evidence="4 6" id="KW-0862">Zinc</keyword>
<feature type="compositionally biased region" description="Pro residues" evidence="7">
    <location>
        <begin position="396"/>
        <end position="409"/>
    </location>
</feature>
<evidence type="ECO:0000259" key="9">
    <source>
        <dbReference type="Pfam" id="PF01435"/>
    </source>
</evidence>
<keyword evidence="5 6" id="KW-0482">Metalloprotease</keyword>
<evidence type="ECO:0000313" key="11">
    <source>
        <dbReference type="Proteomes" id="UP000646911"/>
    </source>
</evidence>
<evidence type="ECO:0000256" key="6">
    <source>
        <dbReference type="RuleBase" id="RU003983"/>
    </source>
</evidence>
<dbReference type="CDD" id="cd07332">
    <property type="entry name" value="M48C_Oma1_like"/>
    <property type="match status" value="1"/>
</dbReference>
<evidence type="ECO:0000256" key="4">
    <source>
        <dbReference type="ARBA" id="ARBA00022833"/>
    </source>
</evidence>
<accession>A0ABR6ZEZ5</accession>
<protein>
    <submittedName>
        <fullName evidence="10">M48 family metallopeptidase</fullName>
    </submittedName>
</protein>
<comment type="cofactor">
    <cofactor evidence="6">
        <name>Zn(2+)</name>
        <dbReference type="ChEBI" id="CHEBI:29105"/>
    </cofactor>
    <text evidence="6">Binds 1 zinc ion per subunit.</text>
</comment>
<evidence type="ECO:0000256" key="5">
    <source>
        <dbReference type="ARBA" id="ARBA00023049"/>
    </source>
</evidence>
<dbReference type="Pfam" id="PF01435">
    <property type="entry name" value="Peptidase_M48"/>
    <property type="match status" value="1"/>
</dbReference>
<dbReference type="PANTHER" id="PTHR22726">
    <property type="entry name" value="METALLOENDOPEPTIDASE OMA1"/>
    <property type="match status" value="1"/>
</dbReference>
<evidence type="ECO:0000256" key="1">
    <source>
        <dbReference type="ARBA" id="ARBA00022670"/>
    </source>
</evidence>
<proteinExistence type="inferred from homology"/>
<comment type="similarity">
    <text evidence="6">Belongs to the peptidase M48 family.</text>
</comment>
<gene>
    <name evidence="10" type="ORF">H8L47_22350</name>
</gene>
<dbReference type="Proteomes" id="UP000646911">
    <property type="component" value="Unassembled WGS sequence"/>
</dbReference>
<sequence length="409" mass="44033">MDLASSKYACHAFHASLPGGRDVGELSLSQSGLSYHVASLLGTLSFAHMELTMGGSNNTLVFIKHVHKPDLVLYTSDLSILKNPALLAHPECSRQIAALSRKRMLGWGLLVGFSLLLLALPAGLIWQMDGLSAYVAKQVPVEWEEKLGASVAAQDDLKNKRMPKAEADAVLKPLTAPLLQALPDSPYRYSINIVNDSTTNAYALPGGYVAIHSGLILKAGSAEELLGVLAHEISHVEERHGTRSIIGNAGIYLVASAVFGDVSGLLAVFGNAAPMLLSQQYSRRFETDADEKGVLLLIRARINPAGLPVFFERMIAEEKAALEKIDNKQAREAYKQAMGLLSTHPASDKRMAHLRTLIVKSQGPYINQDAAFKDLQEAVKKFVAKSTTNEIKKPAPTTPSPAPAPATQS</sequence>
<evidence type="ECO:0000313" key="10">
    <source>
        <dbReference type="EMBL" id="MBC3910310.1"/>
    </source>
</evidence>
<reference evidence="10 11" key="1">
    <citation type="submission" date="2020-08" db="EMBL/GenBank/DDBJ databases">
        <title>Novel species isolated from subtropical streams in China.</title>
        <authorList>
            <person name="Lu H."/>
        </authorList>
    </citation>
    <scope>NUCLEOTIDE SEQUENCE [LARGE SCALE GENOMIC DNA]</scope>
    <source>
        <strain evidence="10 11">NL8W</strain>
    </source>
</reference>
<evidence type="ECO:0000256" key="8">
    <source>
        <dbReference type="SAM" id="Phobius"/>
    </source>
</evidence>
<organism evidence="10 11">
    <name type="scientific">Undibacterium umbellatum</name>
    <dbReference type="NCBI Taxonomy" id="2762300"/>
    <lineage>
        <taxon>Bacteria</taxon>
        <taxon>Pseudomonadati</taxon>
        <taxon>Pseudomonadota</taxon>
        <taxon>Betaproteobacteria</taxon>
        <taxon>Burkholderiales</taxon>
        <taxon>Oxalobacteraceae</taxon>
        <taxon>Undibacterium</taxon>
    </lineage>
</organism>
<keyword evidence="2" id="KW-0479">Metal-binding</keyword>
<evidence type="ECO:0000256" key="2">
    <source>
        <dbReference type="ARBA" id="ARBA00022723"/>
    </source>
</evidence>
<feature type="region of interest" description="Disordered" evidence="7">
    <location>
        <begin position="387"/>
        <end position="409"/>
    </location>
</feature>
<dbReference type="Gene3D" id="3.30.2010.10">
    <property type="entry name" value="Metalloproteases ('zincins'), catalytic domain"/>
    <property type="match status" value="1"/>
</dbReference>
<keyword evidence="8" id="KW-1133">Transmembrane helix</keyword>
<keyword evidence="11" id="KW-1185">Reference proteome</keyword>
<dbReference type="EMBL" id="JACOFX010000015">
    <property type="protein sequence ID" value="MBC3910310.1"/>
    <property type="molecule type" value="Genomic_DNA"/>
</dbReference>
<feature type="domain" description="Peptidase M48" evidence="9">
    <location>
        <begin position="182"/>
        <end position="356"/>
    </location>
</feature>
<evidence type="ECO:0000256" key="7">
    <source>
        <dbReference type="SAM" id="MobiDB-lite"/>
    </source>
</evidence>
<dbReference type="RefSeq" id="WP_186955815.1">
    <property type="nucleotide sequence ID" value="NZ_JACOFX010000015.1"/>
</dbReference>
<dbReference type="InterPro" id="IPR051156">
    <property type="entry name" value="Mito/Outer_Membr_Metalloprot"/>
</dbReference>
<keyword evidence="1 6" id="KW-0645">Protease</keyword>
<keyword evidence="8" id="KW-0812">Transmembrane</keyword>
<keyword evidence="3 6" id="KW-0378">Hydrolase</keyword>
<evidence type="ECO:0000256" key="3">
    <source>
        <dbReference type="ARBA" id="ARBA00022801"/>
    </source>
</evidence>
<feature type="transmembrane region" description="Helical" evidence="8">
    <location>
        <begin position="104"/>
        <end position="126"/>
    </location>
</feature>
<dbReference type="InterPro" id="IPR001915">
    <property type="entry name" value="Peptidase_M48"/>
</dbReference>
<name>A0ABR6ZEZ5_9BURK</name>
<comment type="caution">
    <text evidence="10">The sequence shown here is derived from an EMBL/GenBank/DDBJ whole genome shotgun (WGS) entry which is preliminary data.</text>
</comment>
<dbReference type="PANTHER" id="PTHR22726:SF1">
    <property type="entry name" value="METALLOENDOPEPTIDASE OMA1, MITOCHONDRIAL"/>
    <property type="match status" value="1"/>
</dbReference>
<keyword evidence="8" id="KW-0472">Membrane</keyword>